<feature type="domain" description="Signal transduction histidine kinase subgroup 3 dimerisation and phosphoacceptor" evidence="10">
    <location>
        <begin position="201"/>
        <end position="258"/>
    </location>
</feature>
<dbReference type="Gene3D" id="1.20.5.1930">
    <property type="match status" value="1"/>
</dbReference>
<keyword evidence="9" id="KW-1133">Transmembrane helix</keyword>
<evidence type="ECO:0000256" key="5">
    <source>
        <dbReference type="ARBA" id="ARBA00022741"/>
    </source>
</evidence>
<dbReference type="InterPro" id="IPR050482">
    <property type="entry name" value="Sensor_HK_TwoCompSys"/>
</dbReference>
<evidence type="ECO:0000256" key="6">
    <source>
        <dbReference type="ARBA" id="ARBA00022777"/>
    </source>
</evidence>
<keyword evidence="9" id="KW-0472">Membrane</keyword>
<reference evidence="11 12" key="1">
    <citation type="submission" date="2019-12" db="EMBL/GenBank/DDBJ databases">
        <title>Corynebacterium sp. nov., isolated from feces of the Anser Albifrons in China.</title>
        <authorList>
            <person name="Liu Q."/>
        </authorList>
    </citation>
    <scope>NUCLEOTIDE SEQUENCE [LARGE SCALE GENOMIC DNA]</scope>
    <source>
        <strain evidence="11 12">4H37-19</strain>
    </source>
</reference>
<evidence type="ECO:0000256" key="7">
    <source>
        <dbReference type="ARBA" id="ARBA00022840"/>
    </source>
</evidence>
<evidence type="ECO:0000313" key="11">
    <source>
        <dbReference type="EMBL" id="QNQ89612.1"/>
    </source>
</evidence>
<feature type="transmembrane region" description="Helical" evidence="9">
    <location>
        <begin position="29"/>
        <end position="54"/>
    </location>
</feature>
<organism evidence="11 12">
    <name type="scientific">Corynebacterium poyangense</name>
    <dbReference type="NCBI Taxonomy" id="2684405"/>
    <lineage>
        <taxon>Bacteria</taxon>
        <taxon>Bacillati</taxon>
        <taxon>Actinomycetota</taxon>
        <taxon>Actinomycetes</taxon>
        <taxon>Mycobacteriales</taxon>
        <taxon>Corynebacteriaceae</taxon>
        <taxon>Corynebacterium</taxon>
    </lineage>
</organism>
<dbReference type="InterPro" id="IPR036890">
    <property type="entry name" value="HATPase_C_sf"/>
</dbReference>
<dbReference type="EC" id="2.7.13.3" evidence="2"/>
<dbReference type="Pfam" id="PF07730">
    <property type="entry name" value="HisKA_3"/>
    <property type="match status" value="1"/>
</dbReference>
<keyword evidence="8" id="KW-0902">Two-component regulatory system</keyword>
<evidence type="ECO:0000259" key="10">
    <source>
        <dbReference type="Pfam" id="PF07730"/>
    </source>
</evidence>
<evidence type="ECO:0000256" key="9">
    <source>
        <dbReference type="SAM" id="Phobius"/>
    </source>
</evidence>
<keyword evidence="3" id="KW-0597">Phosphoprotein</keyword>
<keyword evidence="4" id="KW-0808">Transferase</keyword>
<evidence type="ECO:0000256" key="4">
    <source>
        <dbReference type="ARBA" id="ARBA00022679"/>
    </source>
</evidence>
<evidence type="ECO:0000256" key="3">
    <source>
        <dbReference type="ARBA" id="ARBA00022553"/>
    </source>
</evidence>
<dbReference type="Gene3D" id="3.30.565.10">
    <property type="entry name" value="Histidine kinase-like ATPase, C-terminal domain"/>
    <property type="match status" value="1"/>
</dbReference>
<evidence type="ECO:0000256" key="1">
    <source>
        <dbReference type="ARBA" id="ARBA00000085"/>
    </source>
</evidence>
<dbReference type="EMBL" id="CP046884">
    <property type="protein sequence ID" value="QNQ89612.1"/>
    <property type="molecule type" value="Genomic_DNA"/>
</dbReference>
<proteinExistence type="predicted"/>
<dbReference type="InterPro" id="IPR011712">
    <property type="entry name" value="Sig_transdc_His_kin_sub3_dim/P"/>
</dbReference>
<dbReference type="KEGG" id="cpoy:GP475_02390"/>
<dbReference type="PANTHER" id="PTHR24421">
    <property type="entry name" value="NITRATE/NITRITE SENSOR PROTEIN NARX-RELATED"/>
    <property type="match status" value="1"/>
</dbReference>
<evidence type="ECO:0000256" key="2">
    <source>
        <dbReference type="ARBA" id="ARBA00012438"/>
    </source>
</evidence>
<keyword evidence="6" id="KW-0418">Kinase</keyword>
<keyword evidence="12" id="KW-1185">Reference proteome</keyword>
<gene>
    <name evidence="11" type="ORF">GP475_02390</name>
</gene>
<dbReference type="Proteomes" id="UP000516320">
    <property type="component" value="Chromosome"/>
</dbReference>
<dbReference type="AlphaFoldDB" id="A0A7H0SM37"/>
<keyword evidence="5" id="KW-0547">Nucleotide-binding</keyword>
<dbReference type="GO" id="GO:0046983">
    <property type="term" value="F:protein dimerization activity"/>
    <property type="evidence" value="ECO:0007669"/>
    <property type="project" value="InterPro"/>
</dbReference>
<evidence type="ECO:0000256" key="8">
    <source>
        <dbReference type="ARBA" id="ARBA00023012"/>
    </source>
</evidence>
<keyword evidence="9" id="KW-0812">Transmembrane</keyword>
<dbReference type="GO" id="GO:0005524">
    <property type="term" value="F:ATP binding"/>
    <property type="evidence" value="ECO:0007669"/>
    <property type="project" value="UniProtKB-KW"/>
</dbReference>
<feature type="transmembrane region" description="Helical" evidence="9">
    <location>
        <begin position="161"/>
        <end position="179"/>
    </location>
</feature>
<keyword evidence="7" id="KW-0067">ATP-binding</keyword>
<evidence type="ECO:0000313" key="12">
    <source>
        <dbReference type="Proteomes" id="UP000516320"/>
    </source>
</evidence>
<dbReference type="GO" id="GO:0016020">
    <property type="term" value="C:membrane"/>
    <property type="evidence" value="ECO:0007669"/>
    <property type="project" value="InterPro"/>
</dbReference>
<sequence length="379" mass="41443">MNITKDDGVNPPLLDPLDWRSRTRIWCGIFPISDIAWTSLFLLSTAISIHPIILFGPLKWYIFDLLIHIGITVAAIFRKIYIQYSAAAITVLFLLFLLVTALTPVNLGISPILFAAPLSLWTVTRWGSGSIFFLLLASAGAVVNPGVFAPPILGGFAPQRIIIFGIPAVVLVVGCYAHAQWLRNQAVKRYNEVTNATLHQRITLSRELHDVVGHGLTAIKVTAQTALYLDQPRESLTQILELTERSLADVRALVETLNGSDIPNADPAMIPYFIQHSGIHADLPDNLTVAQSWPLRYRIALVRAVQEICTNALKHGASPGTLALDINSEGFVLEAHNPVGKSGVGTGSGLSNIRDRISGIGTMHYEVHDGWFTLRICVP</sequence>
<protein>
    <recommendedName>
        <fullName evidence="2">histidine kinase</fullName>
        <ecNumber evidence="2">2.7.13.3</ecNumber>
    </recommendedName>
</protein>
<accession>A0A7H0SM37</accession>
<dbReference type="SUPFAM" id="SSF55874">
    <property type="entry name" value="ATPase domain of HSP90 chaperone/DNA topoisomerase II/histidine kinase"/>
    <property type="match status" value="1"/>
</dbReference>
<dbReference type="PANTHER" id="PTHR24421:SF10">
    <property type="entry name" value="NITRATE_NITRITE SENSOR PROTEIN NARQ"/>
    <property type="match status" value="1"/>
</dbReference>
<dbReference type="GO" id="GO:0000155">
    <property type="term" value="F:phosphorelay sensor kinase activity"/>
    <property type="evidence" value="ECO:0007669"/>
    <property type="project" value="InterPro"/>
</dbReference>
<feature type="transmembrane region" description="Helical" evidence="9">
    <location>
        <begin position="60"/>
        <end position="77"/>
    </location>
</feature>
<comment type="catalytic activity">
    <reaction evidence="1">
        <text>ATP + protein L-histidine = ADP + protein N-phospho-L-histidine.</text>
        <dbReference type="EC" id="2.7.13.3"/>
    </reaction>
</comment>
<feature type="transmembrane region" description="Helical" evidence="9">
    <location>
        <begin position="131"/>
        <end position="149"/>
    </location>
</feature>
<dbReference type="RefSeq" id="WP_187975065.1">
    <property type="nucleotide sequence ID" value="NZ_CP046884.1"/>
</dbReference>
<name>A0A7H0SM37_9CORY</name>